<geneLocation type="plasmid" evidence="1 2">
    <name>lp36</name>
</geneLocation>
<protein>
    <submittedName>
        <fullName evidence="1">Plasmid maintenance protein</fullName>
    </submittedName>
</protein>
<organism evidence="1 2">
    <name type="scientific">Borreliella carolinensis</name>
    <dbReference type="NCBI Taxonomy" id="478174"/>
    <lineage>
        <taxon>Bacteria</taxon>
        <taxon>Pseudomonadati</taxon>
        <taxon>Spirochaetota</taxon>
        <taxon>Spirochaetia</taxon>
        <taxon>Spirochaetales</taxon>
        <taxon>Borreliaceae</taxon>
        <taxon>Borreliella</taxon>
    </lineage>
</organism>
<evidence type="ECO:0000313" key="2">
    <source>
        <dbReference type="Proteomes" id="UP001304851"/>
    </source>
</evidence>
<gene>
    <name evidence="1" type="ORF">QIA18_05110</name>
</gene>
<keyword evidence="2" id="KW-1185">Reference proteome</keyword>
<proteinExistence type="predicted"/>
<evidence type="ECO:0000313" key="1">
    <source>
        <dbReference type="EMBL" id="XPC85478.1"/>
    </source>
</evidence>
<sequence>MIKSLLENQRLLLLHHSHRLFILVQRIHEINLISENYSQKMLLEFYNENLKKCNYIFCGLSTMQNHLKELEENIKIITKFNHENSFTSIIYYKLNYPIEKINSKIQDYAQLFIDKLDKLL</sequence>
<reference evidence="1" key="1">
    <citation type="submission" date="2024-11" db="EMBL/GenBank/DDBJ databases">
        <title>Sequencing of Borrelia variable plasmids from multiple Borrelia sensu lato isolates.</title>
        <authorList>
            <person name="Mongodin E.F."/>
            <person name="Rudenko N."/>
            <person name="Fraser C.M."/>
            <person name="Schutzer S."/>
            <person name="Luft B."/>
            <person name="Morgan R."/>
            <person name="Casjens S."/>
            <person name="Qiu W."/>
        </authorList>
    </citation>
    <scope>NUCLEOTIDE SEQUENCE</scope>
    <source>
        <strain evidence="1">SCGT-18</strain>
    </source>
</reference>
<dbReference type="EMBL" id="CP179466">
    <property type="protein sequence ID" value="XPC85478.1"/>
    <property type="molecule type" value="Genomic_DNA"/>
</dbReference>
<keyword evidence="1" id="KW-0614">Plasmid</keyword>
<dbReference type="Proteomes" id="UP001304851">
    <property type="component" value="Plasmid lp36"/>
</dbReference>
<accession>A0ACD5GL91</accession>
<name>A0ACD5GL91_9SPIR</name>